<comment type="caution">
    <text evidence="1">The sequence shown here is derived from an EMBL/GenBank/DDBJ whole genome shotgun (WGS) entry which is preliminary data.</text>
</comment>
<gene>
    <name evidence="1" type="ORF">JCM10512_4090</name>
</gene>
<dbReference type="RefSeq" id="WP_052517255.1">
    <property type="nucleotide sequence ID" value="NZ_BAIV01000029.1"/>
</dbReference>
<sequence>MGSNSEKLKASGKLGYTYTHMQYKYDSRVGEEQLNRMQNASSYVYSGFMSGNVEYIPSEK</sequence>
<dbReference type="AlphaFoldDB" id="W4UWN6"/>
<proteinExistence type="predicted"/>
<name>W4UWN6_9BACE</name>
<dbReference type="Proteomes" id="UP000019131">
    <property type="component" value="Unassembled WGS sequence"/>
</dbReference>
<protein>
    <submittedName>
        <fullName evidence="1">Uncharacterized protein</fullName>
    </submittedName>
</protein>
<dbReference type="STRING" id="1445607.JCM10512_4090"/>
<evidence type="ECO:0000313" key="1">
    <source>
        <dbReference type="EMBL" id="GAE85640.1"/>
    </source>
</evidence>
<organism evidence="1 2">
    <name type="scientific">Bacteroides reticulotermitis JCM 10512</name>
    <dbReference type="NCBI Taxonomy" id="1445607"/>
    <lineage>
        <taxon>Bacteria</taxon>
        <taxon>Pseudomonadati</taxon>
        <taxon>Bacteroidota</taxon>
        <taxon>Bacteroidia</taxon>
        <taxon>Bacteroidales</taxon>
        <taxon>Bacteroidaceae</taxon>
        <taxon>Bacteroides</taxon>
    </lineage>
</organism>
<keyword evidence="2" id="KW-1185">Reference proteome</keyword>
<evidence type="ECO:0000313" key="2">
    <source>
        <dbReference type="Proteomes" id="UP000019131"/>
    </source>
</evidence>
<dbReference type="EMBL" id="BAIV01000029">
    <property type="protein sequence ID" value="GAE85640.1"/>
    <property type="molecule type" value="Genomic_DNA"/>
</dbReference>
<accession>W4UWN6</accession>
<reference evidence="1 2" key="1">
    <citation type="journal article" date="2014" name="Genome Announc.">
        <title>Draft Genome Sequence of Bacteroides reticulotermitis Strain JCM 10512T, Isolated from the Gut of a Termite.</title>
        <authorList>
            <person name="Yuki M."/>
            <person name="Oshima K."/>
            <person name="Suda W."/>
            <person name="Sakamoto M."/>
            <person name="Iida T."/>
            <person name="Hattori M."/>
            <person name="Ohkuma M."/>
        </authorList>
    </citation>
    <scope>NUCLEOTIDE SEQUENCE [LARGE SCALE GENOMIC DNA]</scope>
    <source>
        <strain evidence="1 2">JCM 10512</strain>
    </source>
</reference>